<sequence length="559" mass="60295">MFCGYDGRSSGANSLNTQALSGDSERTQRTDDSAAESRHIPTGSRPSTEPNSEGAAEDVAASARVSAEQMMSINEHLSSMPMPSWLDAQFRNPIVQRDLEMLNLGIGVNGLGPTPQHISAMTAGSSKATPPVTPNVHALLQRCEDSRGSSSSEISSNSCSSSCSPTTANQEGHELRRNRHQRGDQSSSSDLEVGGARTSPNALLGETESDGSYMNSMRHDGLHHSQENGHRHPMQPMPLHLSFGRCSDGATTGPSAVGTPAPARRTRSANDGMLKCQFCPKKFINDRALHNHMSDCRMIRSHECAQCGRRFKARGGLQQHMRIHSNDKPYNCHFCTKSFTQKSHLDQHERIHTGAKPFTCQFCGRAFRQRSQQMGHEATHGAQSATSPSAATLPSGTGATPSGRGRRKGSGKANSRQTDNSFNGVDPGISLDAAATVAAAAMMQQQQMGLTSDLLGQLETSREMMEGLSPSTVAAHMNMNMTNTSAISSLLALSSPHVSTPHMQHHHHHSHMQPHDMQPNLLQPPQLHNAQLQSHQLSATDFPSTLQMQQAVGLINGLH</sequence>
<feature type="compositionally biased region" description="Polar residues" evidence="11">
    <location>
        <begin position="413"/>
        <end position="423"/>
    </location>
</feature>
<keyword evidence="9" id="KW-0539">Nucleus</keyword>
<evidence type="ECO:0000256" key="5">
    <source>
        <dbReference type="ARBA" id="ARBA00022833"/>
    </source>
</evidence>
<evidence type="ECO:0000259" key="12">
    <source>
        <dbReference type="PROSITE" id="PS50157"/>
    </source>
</evidence>
<dbReference type="GO" id="GO:0000981">
    <property type="term" value="F:DNA-binding transcription factor activity, RNA polymerase II-specific"/>
    <property type="evidence" value="ECO:0007669"/>
    <property type="project" value="TreeGrafter"/>
</dbReference>
<evidence type="ECO:0000256" key="3">
    <source>
        <dbReference type="ARBA" id="ARBA00022737"/>
    </source>
</evidence>
<dbReference type="PROSITE" id="PS50157">
    <property type="entry name" value="ZINC_FINGER_C2H2_2"/>
    <property type="match status" value="3"/>
</dbReference>
<dbReference type="Proteomes" id="UP000835052">
    <property type="component" value="Unassembled WGS sequence"/>
</dbReference>
<keyword evidence="6" id="KW-0805">Transcription regulation</keyword>
<feature type="compositionally biased region" description="Basic and acidic residues" evidence="11">
    <location>
        <begin position="217"/>
        <end position="230"/>
    </location>
</feature>
<feature type="compositionally biased region" description="Low complexity" evidence="11">
    <location>
        <begin position="148"/>
        <end position="164"/>
    </location>
</feature>
<keyword evidence="4 10" id="KW-0863">Zinc-finger</keyword>
<evidence type="ECO:0000256" key="8">
    <source>
        <dbReference type="ARBA" id="ARBA00023163"/>
    </source>
</evidence>
<reference evidence="13" key="1">
    <citation type="submission" date="2020-10" db="EMBL/GenBank/DDBJ databases">
        <authorList>
            <person name="Kikuchi T."/>
        </authorList>
    </citation>
    <scope>NUCLEOTIDE SEQUENCE</scope>
    <source>
        <strain evidence="13">NKZ352</strain>
    </source>
</reference>
<evidence type="ECO:0000256" key="2">
    <source>
        <dbReference type="ARBA" id="ARBA00022723"/>
    </source>
</evidence>
<dbReference type="OrthoDB" id="3437960at2759"/>
<keyword evidence="14" id="KW-1185">Reference proteome</keyword>
<keyword evidence="3" id="KW-0677">Repeat</keyword>
<dbReference type="GO" id="GO:0005634">
    <property type="term" value="C:nucleus"/>
    <property type="evidence" value="ECO:0007669"/>
    <property type="project" value="UniProtKB-SubCell"/>
</dbReference>
<accession>A0A8S1GNI8</accession>
<proteinExistence type="predicted"/>
<organism evidence="13 14">
    <name type="scientific">Caenorhabditis auriculariae</name>
    <dbReference type="NCBI Taxonomy" id="2777116"/>
    <lineage>
        <taxon>Eukaryota</taxon>
        <taxon>Metazoa</taxon>
        <taxon>Ecdysozoa</taxon>
        <taxon>Nematoda</taxon>
        <taxon>Chromadorea</taxon>
        <taxon>Rhabditida</taxon>
        <taxon>Rhabditina</taxon>
        <taxon>Rhabditomorpha</taxon>
        <taxon>Rhabditoidea</taxon>
        <taxon>Rhabditidae</taxon>
        <taxon>Peloderinae</taxon>
        <taxon>Caenorhabditis</taxon>
    </lineage>
</organism>
<dbReference type="SUPFAM" id="SSF57667">
    <property type="entry name" value="beta-beta-alpha zinc fingers"/>
    <property type="match status" value="2"/>
</dbReference>
<evidence type="ECO:0000313" key="14">
    <source>
        <dbReference type="Proteomes" id="UP000835052"/>
    </source>
</evidence>
<dbReference type="SMART" id="SM00355">
    <property type="entry name" value="ZnF_C2H2"/>
    <property type="match status" value="4"/>
</dbReference>
<dbReference type="PANTHER" id="PTHR23226:SF416">
    <property type="entry name" value="FI01424P"/>
    <property type="match status" value="1"/>
</dbReference>
<evidence type="ECO:0000256" key="9">
    <source>
        <dbReference type="ARBA" id="ARBA00023242"/>
    </source>
</evidence>
<evidence type="ECO:0000256" key="10">
    <source>
        <dbReference type="PROSITE-ProRule" id="PRU00042"/>
    </source>
</evidence>
<dbReference type="EMBL" id="CAJGYM010000001">
    <property type="protein sequence ID" value="CAD6184421.1"/>
    <property type="molecule type" value="Genomic_DNA"/>
</dbReference>
<dbReference type="PROSITE" id="PS00028">
    <property type="entry name" value="ZINC_FINGER_C2H2_1"/>
    <property type="match status" value="3"/>
</dbReference>
<dbReference type="InterPro" id="IPR013087">
    <property type="entry name" value="Znf_C2H2_type"/>
</dbReference>
<feature type="compositionally biased region" description="Basic and acidic residues" evidence="11">
    <location>
        <begin position="23"/>
        <end position="39"/>
    </location>
</feature>
<name>A0A8S1GNI8_9PELO</name>
<comment type="caution">
    <text evidence="13">The sequence shown here is derived from an EMBL/GenBank/DDBJ whole genome shotgun (WGS) entry which is preliminary data.</text>
</comment>
<feature type="domain" description="C2H2-type" evidence="12">
    <location>
        <begin position="302"/>
        <end position="329"/>
    </location>
</feature>
<dbReference type="FunFam" id="3.30.160.60:FF:001498">
    <property type="entry name" value="Zinc finger protein 404"/>
    <property type="match status" value="1"/>
</dbReference>
<evidence type="ECO:0000313" key="13">
    <source>
        <dbReference type="EMBL" id="CAD6184421.1"/>
    </source>
</evidence>
<dbReference type="Pfam" id="PF00096">
    <property type="entry name" value="zf-C2H2"/>
    <property type="match status" value="2"/>
</dbReference>
<dbReference type="PANTHER" id="PTHR23226">
    <property type="entry name" value="ZINC FINGER AND SCAN DOMAIN-CONTAINING"/>
    <property type="match status" value="1"/>
</dbReference>
<dbReference type="Gene3D" id="3.30.160.60">
    <property type="entry name" value="Classic Zinc Finger"/>
    <property type="match status" value="3"/>
</dbReference>
<feature type="domain" description="C2H2-type" evidence="12">
    <location>
        <begin position="330"/>
        <end position="357"/>
    </location>
</feature>
<evidence type="ECO:0000256" key="6">
    <source>
        <dbReference type="ARBA" id="ARBA00023015"/>
    </source>
</evidence>
<gene>
    <name evidence="13" type="ORF">CAUJ_LOCUS340</name>
</gene>
<feature type="region of interest" description="Disordered" evidence="11">
    <location>
        <begin position="142"/>
        <end position="233"/>
    </location>
</feature>
<dbReference type="FunFam" id="3.30.160.60:FF:000646">
    <property type="entry name" value="Myeloid zinc finger 1"/>
    <property type="match status" value="1"/>
</dbReference>
<feature type="region of interest" description="Disordered" evidence="11">
    <location>
        <begin position="371"/>
        <end position="426"/>
    </location>
</feature>
<evidence type="ECO:0000256" key="4">
    <source>
        <dbReference type="ARBA" id="ARBA00022771"/>
    </source>
</evidence>
<keyword evidence="5" id="KW-0862">Zinc</keyword>
<feature type="domain" description="C2H2-type" evidence="12">
    <location>
        <begin position="358"/>
        <end position="385"/>
    </location>
</feature>
<keyword evidence="7" id="KW-0238">DNA-binding</keyword>
<dbReference type="GO" id="GO:0000978">
    <property type="term" value="F:RNA polymerase II cis-regulatory region sequence-specific DNA binding"/>
    <property type="evidence" value="ECO:0007669"/>
    <property type="project" value="TreeGrafter"/>
</dbReference>
<evidence type="ECO:0000256" key="11">
    <source>
        <dbReference type="SAM" id="MobiDB-lite"/>
    </source>
</evidence>
<comment type="subcellular location">
    <subcellularLocation>
        <location evidence="1">Nucleus</location>
    </subcellularLocation>
</comment>
<dbReference type="GO" id="GO:0008270">
    <property type="term" value="F:zinc ion binding"/>
    <property type="evidence" value="ECO:0007669"/>
    <property type="project" value="UniProtKB-KW"/>
</dbReference>
<evidence type="ECO:0000256" key="1">
    <source>
        <dbReference type="ARBA" id="ARBA00004123"/>
    </source>
</evidence>
<feature type="compositionally biased region" description="Low complexity" evidence="11">
    <location>
        <begin position="382"/>
        <end position="395"/>
    </location>
</feature>
<keyword evidence="8" id="KW-0804">Transcription</keyword>
<feature type="region of interest" description="Disordered" evidence="11">
    <location>
        <begin position="1"/>
        <end position="59"/>
    </location>
</feature>
<protein>
    <recommendedName>
        <fullName evidence="12">C2H2-type domain-containing protein</fullName>
    </recommendedName>
</protein>
<evidence type="ECO:0000256" key="7">
    <source>
        <dbReference type="ARBA" id="ARBA00023125"/>
    </source>
</evidence>
<feature type="compositionally biased region" description="Polar residues" evidence="11">
    <location>
        <begin position="10"/>
        <end position="21"/>
    </location>
</feature>
<keyword evidence="2" id="KW-0479">Metal-binding</keyword>
<dbReference type="InterPro" id="IPR036236">
    <property type="entry name" value="Znf_C2H2_sf"/>
</dbReference>
<dbReference type="AlphaFoldDB" id="A0A8S1GNI8"/>